<name>A0A803QIV7_CANSA</name>
<dbReference type="AlphaFoldDB" id="A0A803QIV7"/>
<keyword evidence="2" id="KW-1185">Reference proteome</keyword>
<dbReference type="Proteomes" id="UP000596661">
    <property type="component" value="Unassembled WGS sequence"/>
</dbReference>
<dbReference type="Pfam" id="PF14223">
    <property type="entry name" value="Retrotran_gag_2"/>
    <property type="match status" value="1"/>
</dbReference>
<evidence type="ECO:0000313" key="2">
    <source>
        <dbReference type="Proteomes" id="UP000596661"/>
    </source>
</evidence>
<organism evidence="1 2">
    <name type="scientific">Cannabis sativa</name>
    <name type="common">Hemp</name>
    <name type="synonym">Marijuana</name>
    <dbReference type="NCBI Taxonomy" id="3483"/>
    <lineage>
        <taxon>Eukaryota</taxon>
        <taxon>Viridiplantae</taxon>
        <taxon>Streptophyta</taxon>
        <taxon>Embryophyta</taxon>
        <taxon>Tracheophyta</taxon>
        <taxon>Spermatophyta</taxon>
        <taxon>Magnoliopsida</taxon>
        <taxon>eudicotyledons</taxon>
        <taxon>Gunneridae</taxon>
        <taxon>Pentapetalae</taxon>
        <taxon>rosids</taxon>
        <taxon>fabids</taxon>
        <taxon>Rosales</taxon>
        <taxon>Cannabaceae</taxon>
        <taxon>Cannabis</taxon>
    </lineage>
</organism>
<dbReference type="Gramene" id="evm.model.10.1202">
    <property type="protein sequence ID" value="cds.evm.model.10.1202"/>
    <property type="gene ID" value="evm.TU.10.1202"/>
</dbReference>
<evidence type="ECO:0008006" key="3">
    <source>
        <dbReference type="Google" id="ProtNLM"/>
    </source>
</evidence>
<accession>A0A803QIV7</accession>
<evidence type="ECO:0000313" key="1">
    <source>
        <dbReference type="EnsemblPlants" id="cds.evm.model.10.1202"/>
    </source>
</evidence>
<protein>
    <recommendedName>
        <fullName evidence="3">Retrovirus-related Pol polyprotein from transposon TNT 1-94</fullName>
    </recommendedName>
</protein>
<reference evidence="1" key="1">
    <citation type="submission" date="2021-03" db="UniProtKB">
        <authorList>
            <consortium name="EnsemblPlants"/>
        </authorList>
    </citation>
    <scope>IDENTIFICATION</scope>
</reference>
<proteinExistence type="predicted"/>
<dbReference type="EMBL" id="UZAU01000818">
    <property type="status" value="NOT_ANNOTATED_CDS"/>
    <property type="molecule type" value="Genomic_DNA"/>
</dbReference>
<sequence>MDESKELRKHLDDYNSIILDLNNLGVNIVDEYRAILMLNSLPKMYMNTFLDTILYGKETLTMTEVKKVRHVPDLKRNLLSIGMFDKVGYTVNVEDGVMRTTQVSKSGTVKKSLTPLKLHLEGLLFLGAGGHFNPSDLFYDFALSWHYYFLGTDANPVPSQGTITATENVVVSGTILIHSSYGSWSFGPGPTFQFIFFPEMDGPDYGS</sequence>
<dbReference type="EnsemblPlants" id="evm.model.10.1202">
    <property type="protein sequence ID" value="cds.evm.model.10.1202"/>
    <property type="gene ID" value="evm.TU.10.1202"/>
</dbReference>